<accession>A0A4V1QNZ4</accession>
<comment type="caution">
    <text evidence="3">The sequence shown here is derived from an EMBL/GenBank/DDBJ whole genome shotgun (WGS) entry which is preliminary data.</text>
</comment>
<protein>
    <recommendedName>
        <fullName evidence="5">Lipoprotein</fullName>
    </recommendedName>
</protein>
<name>A0A4V1QNZ4_9SPHN</name>
<feature type="region of interest" description="Disordered" evidence="1">
    <location>
        <begin position="37"/>
        <end position="97"/>
    </location>
</feature>
<evidence type="ECO:0008006" key="5">
    <source>
        <dbReference type="Google" id="ProtNLM"/>
    </source>
</evidence>
<feature type="signal peptide" evidence="2">
    <location>
        <begin position="1"/>
        <end position="23"/>
    </location>
</feature>
<reference evidence="3 4" key="1">
    <citation type="submission" date="2019-01" db="EMBL/GenBank/DDBJ databases">
        <title>Sphingomonas mucosissima sp. nov. and Sphingomonas desiccabilis sp. nov., from biological soil crusts in the Colorado Plateau, USA.</title>
        <authorList>
            <person name="Zhu D."/>
        </authorList>
    </citation>
    <scope>NUCLEOTIDE SEQUENCE [LARGE SCALE GENOMIC DNA]</scope>
    <source>
        <strain evidence="3 4">CP1D</strain>
    </source>
</reference>
<evidence type="ECO:0000256" key="2">
    <source>
        <dbReference type="SAM" id="SignalP"/>
    </source>
</evidence>
<dbReference type="PROSITE" id="PS51257">
    <property type="entry name" value="PROKAR_LIPOPROTEIN"/>
    <property type="match status" value="1"/>
</dbReference>
<keyword evidence="4" id="KW-1185">Reference proteome</keyword>
<feature type="chain" id="PRO_5043534450" description="Lipoprotein" evidence="2">
    <location>
        <begin position="24"/>
        <end position="97"/>
    </location>
</feature>
<gene>
    <name evidence="3" type="ORF">EO081_08940</name>
</gene>
<dbReference type="Proteomes" id="UP000292347">
    <property type="component" value="Unassembled WGS sequence"/>
</dbReference>
<dbReference type="EMBL" id="SDPT01000002">
    <property type="protein sequence ID" value="RXZ31374.1"/>
    <property type="molecule type" value="Genomic_DNA"/>
</dbReference>
<dbReference type="AlphaFoldDB" id="A0A4V1QNZ4"/>
<evidence type="ECO:0000313" key="3">
    <source>
        <dbReference type="EMBL" id="RXZ31374.1"/>
    </source>
</evidence>
<keyword evidence="2" id="KW-0732">Signal</keyword>
<dbReference type="OrthoDB" id="7428913at2"/>
<organism evidence="3 4">
    <name type="scientific">Sphingomonas desiccabilis</name>
    <dbReference type="NCBI Taxonomy" id="429134"/>
    <lineage>
        <taxon>Bacteria</taxon>
        <taxon>Pseudomonadati</taxon>
        <taxon>Pseudomonadota</taxon>
        <taxon>Alphaproteobacteria</taxon>
        <taxon>Sphingomonadales</taxon>
        <taxon>Sphingomonadaceae</taxon>
        <taxon>Sphingomonas</taxon>
    </lineage>
</organism>
<proteinExistence type="predicted"/>
<sequence>MRLSPRLILPLALVPLLAGGCVAKTAWDVATAPVRAGSQVVDWTTTSQDEADRNAGRKLRKQQAEEERQRRKEEKRAREEEKRAREDAERIRRDQPY</sequence>
<dbReference type="RefSeq" id="WP_129341621.1">
    <property type="nucleotide sequence ID" value="NZ_JACIDD010000002.1"/>
</dbReference>
<feature type="compositionally biased region" description="Basic and acidic residues" evidence="1">
    <location>
        <begin position="62"/>
        <end position="97"/>
    </location>
</feature>
<evidence type="ECO:0000313" key="4">
    <source>
        <dbReference type="Proteomes" id="UP000292347"/>
    </source>
</evidence>
<evidence type="ECO:0000256" key="1">
    <source>
        <dbReference type="SAM" id="MobiDB-lite"/>
    </source>
</evidence>